<dbReference type="Proteomes" id="UP000184128">
    <property type="component" value="Unassembled WGS sequence"/>
</dbReference>
<dbReference type="AlphaFoldDB" id="A0A1M4S740"/>
<dbReference type="EMBL" id="FQUF01000002">
    <property type="protein sequence ID" value="SHE28023.1"/>
    <property type="molecule type" value="Genomic_DNA"/>
</dbReference>
<gene>
    <name evidence="1" type="ORF">SAMN02745249_00090</name>
</gene>
<protein>
    <submittedName>
        <fullName evidence="1">Uncharacterized protein</fullName>
    </submittedName>
</protein>
<dbReference type="RefSeq" id="WP_143274237.1">
    <property type="nucleotide sequence ID" value="NZ_FQUF01000002.1"/>
</dbReference>
<sequence length="41" mass="4917">MIKKYSLKNGDTRYMFHSYIGLDPVTDKDVYRKRSGFKTKK</sequence>
<reference evidence="1 2" key="1">
    <citation type="submission" date="2016-11" db="EMBL/GenBank/DDBJ databases">
        <authorList>
            <person name="Jaros S."/>
            <person name="Januszkiewicz K."/>
            <person name="Wedrychowicz H."/>
        </authorList>
    </citation>
    <scope>NUCLEOTIDE SEQUENCE [LARGE SCALE GENOMIC DNA]</scope>
    <source>
        <strain evidence="1 2">DSM 15692</strain>
    </source>
</reference>
<evidence type="ECO:0000313" key="1">
    <source>
        <dbReference type="EMBL" id="SHE28023.1"/>
    </source>
</evidence>
<proteinExistence type="predicted"/>
<keyword evidence="2" id="KW-1185">Reference proteome</keyword>
<name>A0A1M4S740_9LACT</name>
<evidence type="ECO:0000313" key="2">
    <source>
        <dbReference type="Proteomes" id="UP000184128"/>
    </source>
</evidence>
<accession>A0A1M4S740</accession>
<dbReference type="OrthoDB" id="9803188at2"/>
<organism evidence="1 2">
    <name type="scientific">Atopostipes suicloacalis DSM 15692</name>
    <dbReference type="NCBI Taxonomy" id="1121025"/>
    <lineage>
        <taxon>Bacteria</taxon>
        <taxon>Bacillati</taxon>
        <taxon>Bacillota</taxon>
        <taxon>Bacilli</taxon>
        <taxon>Lactobacillales</taxon>
        <taxon>Carnobacteriaceae</taxon>
        <taxon>Atopostipes</taxon>
    </lineage>
</organism>